<evidence type="ECO:0000256" key="2">
    <source>
        <dbReference type="ARBA" id="ARBA00001911"/>
    </source>
</evidence>
<dbReference type="STRING" id="1703779.AMJ83_10470"/>
<dbReference type="InterPro" id="IPR016040">
    <property type="entry name" value="NAD(P)-bd_dom"/>
</dbReference>
<dbReference type="NCBIfam" id="TIGR01181">
    <property type="entry name" value="dTDP_gluc_dehyt"/>
    <property type="match status" value="1"/>
</dbReference>
<dbReference type="InterPro" id="IPR005888">
    <property type="entry name" value="dTDP_Gluc_deHydtase"/>
</dbReference>
<comment type="catalytic activity">
    <reaction evidence="1 7">
        <text>dTDP-alpha-D-glucose = dTDP-4-dehydro-6-deoxy-alpha-D-glucose + H2O</text>
        <dbReference type="Rhea" id="RHEA:17221"/>
        <dbReference type="ChEBI" id="CHEBI:15377"/>
        <dbReference type="ChEBI" id="CHEBI:57477"/>
        <dbReference type="ChEBI" id="CHEBI:57649"/>
        <dbReference type="EC" id="4.2.1.46"/>
    </reaction>
</comment>
<reference evidence="9 10" key="1">
    <citation type="journal article" date="2015" name="Microbiome">
        <title>Genomic resolution of linkages in carbon, nitrogen, and sulfur cycling among widespread estuary sediment bacteria.</title>
        <authorList>
            <person name="Baker B.J."/>
            <person name="Lazar C.S."/>
            <person name="Teske A.P."/>
            <person name="Dick G.J."/>
        </authorList>
    </citation>
    <scope>NUCLEOTIDE SEQUENCE [LARGE SCALE GENOMIC DNA]</scope>
    <source>
        <strain evidence="9">SM23_42</strain>
    </source>
</reference>
<comment type="cofactor">
    <cofactor evidence="2 7">
        <name>NAD(+)</name>
        <dbReference type="ChEBI" id="CHEBI:57540"/>
    </cofactor>
</comment>
<dbReference type="PANTHER" id="PTHR43000">
    <property type="entry name" value="DTDP-D-GLUCOSE 4,6-DEHYDRATASE-RELATED"/>
    <property type="match status" value="1"/>
</dbReference>
<evidence type="ECO:0000256" key="7">
    <source>
        <dbReference type="RuleBase" id="RU004473"/>
    </source>
</evidence>
<dbReference type="PATRIC" id="fig|1703779.3.peg.2107"/>
<evidence type="ECO:0000256" key="3">
    <source>
        <dbReference type="ARBA" id="ARBA00008178"/>
    </source>
</evidence>
<evidence type="ECO:0000259" key="8">
    <source>
        <dbReference type="Pfam" id="PF16363"/>
    </source>
</evidence>
<keyword evidence="5" id="KW-0520">NAD</keyword>
<dbReference type="SUPFAM" id="SSF51735">
    <property type="entry name" value="NAD(P)-binding Rossmann-fold domains"/>
    <property type="match status" value="1"/>
</dbReference>
<dbReference type="Proteomes" id="UP000051373">
    <property type="component" value="Unassembled WGS sequence"/>
</dbReference>
<dbReference type="Pfam" id="PF16363">
    <property type="entry name" value="GDP_Man_Dehyd"/>
    <property type="match status" value="1"/>
</dbReference>
<dbReference type="CDD" id="cd05246">
    <property type="entry name" value="dTDP_GD_SDR_e"/>
    <property type="match status" value="1"/>
</dbReference>
<dbReference type="EC" id="4.2.1.46" evidence="4 7"/>
<dbReference type="InterPro" id="IPR036291">
    <property type="entry name" value="NAD(P)-bd_dom_sf"/>
</dbReference>
<dbReference type="GO" id="GO:0009225">
    <property type="term" value="P:nucleotide-sugar metabolic process"/>
    <property type="evidence" value="ECO:0007669"/>
    <property type="project" value="InterPro"/>
</dbReference>
<dbReference type="EMBL" id="LJUJ01000032">
    <property type="protein sequence ID" value="KPK62581.1"/>
    <property type="molecule type" value="Genomic_DNA"/>
</dbReference>
<comment type="similarity">
    <text evidence="3 7">Belongs to the NAD(P)-dependent epimerase/dehydratase family. dTDP-glucose dehydratase subfamily.</text>
</comment>
<evidence type="ECO:0000256" key="5">
    <source>
        <dbReference type="ARBA" id="ARBA00023027"/>
    </source>
</evidence>
<dbReference type="AlphaFoldDB" id="A0A0S8FPD7"/>
<evidence type="ECO:0000313" key="9">
    <source>
        <dbReference type="EMBL" id="KPK62581.1"/>
    </source>
</evidence>
<dbReference type="Gene3D" id="3.90.25.10">
    <property type="entry name" value="UDP-galactose 4-epimerase, domain 1"/>
    <property type="match status" value="1"/>
</dbReference>
<accession>A0A0S8FPD7</accession>
<feature type="domain" description="NAD(P)-binding" evidence="8">
    <location>
        <begin position="4"/>
        <end position="305"/>
    </location>
</feature>
<evidence type="ECO:0000256" key="4">
    <source>
        <dbReference type="ARBA" id="ARBA00011990"/>
    </source>
</evidence>
<evidence type="ECO:0000313" key="10">
    <source>
        <dbReference type="Proteomes" id="UP000051373"/>
    </source>
</evidence>
<protein>
    <recommendedName>
        <fullName evidence="4 7">dTDP-glucose 4,6-dehydratase</fullName>
        <ecNumber evidence="4 7">4.2.1.46</ecNumber>
    </recommendedName>
</protein>
<evidence type="ECO:0000256" key="6">
    <source>
        <dbReference type="ARBA" id="ARBA00023239"/>
    </source>
</evidence>
<gene>
    <name evidence="9" type="ORF">AMJ83_10470</name>
</gene>
<comment type="caution">
    <text evidence="9">The sequence shown here is derived from an EMBL/GenBank/DDBJ whole genome shotgun (WGS) entry which is preliminary data.</text>
</comment>
<dbReference type="Gene3D" id="3.40.50.720">
    <property type="entry name" value="NAD(P)-binding Rossmann-like Domain"/>
    <property type="match status" value="1"/>
</dbReference>
<organism evidence="9 10">
    <name type="scientific">candidate division WOR_3 bacterium SM23_42</name>
    <dbReference type="NCBI Taxonomy" id="1703779"/>
    <lineage>
        <taxon>Bacteria</taxon>
        <taxon>Bacteria division WOR-3</taxon>
    </lineage>
</organism>
<sequence>MNVLVTGGCGFIGSNFIHYFNKKYPHHKVLNVDKLTYAGNLENLKGLERRRYYKFVKADICNARVMKDVFEKTRPDTVINFAAESHVDRSVVSAAPFLKTNFLGVSVLLNLSLQYKVGRFLQISTDEVYGSILRGRFTEESMINPSSPYAASKTAADALVISYYKTHGLPVLITRSSNNYGPYQFPEKLIPLTIINALGDKKIPIYGDGMNIRDWLYVEDNCAAIDLVLQHGRIGEIYNIAGENELTNMYVIKRILRYLRKDKSLMTCVADRPGHDRRYALSINKMKRQLGWYPKTSFEVGIKKTIDWYSKHKRWLKSTQTGEYRHFYKKYYTQLGLTQI</sequence>
<keyword evidence="6 7" id="KW-0456">Lyase</keyword>
<evidence type="ECO:0000256" key="1">
    <source>
        <dbReference type="ARBA" id="ARBA00001539"/>
    </source>
</evidence>
<proteinExistence type="inferred from homology"/>
<dbReference type="GO" id="GO:0008460">
    <property type="term" value="F:dTDP-glucose 4,6-dehydratase activity"/>
    <property type="evidence" value="ECO:0007669"/>
    <property type="project" value="UniProtKB-EC"/>
</dbReference>
<name>A0A0S8FPD7_UNCW3</name>